<dbReference type="AlphaFoldDB" id="A0A7L5E3A0"/>
<evidence type="ECO:0000313" key="3">
    <source>
        <dbReference type="Proteomes" id="UP000503278"/>
    </source>
</evidence>
<protein>
    <submittedName>
        <fullName evidence="2">Uncharacterized protein</fullName>
    </submittedName>
</protein>
<gene>
    <name evidence="2" type="ORF">HH214_09735</name>
</gene>
<dbReference type="EMBL" id="CP051682">
    <property type="protein sequence ID" value="QJD96134.1"/>
    <property type="molecule type" value="Genomic_DNA"/>
</dbReference>
<evidence type="ECO:0000313" key="2">
    <source>
        <dbReference type="EMBL" id="QJD96134.1"/>
    </source>
</evidence>
<dbReference type="KEGG" id="mrob:HH214_09735"/>
<organism evidence="2 3">
    <name type="scientific">Mucilaginibacter robiniae</name>
    <dbReference type="NCBI Taxonomy" id="2728022"/>
    <lineage>
        <taxon>Bacteria</taxon>
        <taxon>Pseudomonadati</taxon>
        <taxon>Bacteroidota</taxon>
        <taxon>Sphingobacteriia</taxon>
        <taxon>Sphingobacteriales</taxon>
        <taxon>Sphingobacteriaceae</taxon>
        <taxon>Mucilaginibacter</taxon>
    </lineage>
</organism>
<accession>A0A7L5E3A0</accession>
<evidence type="ECO:0000256" key="1">
    <source>
        <dbReference type="SAM" id="MobiDB-lite"/>
    </source>
</evidence>
<proteinExistence type="predicted"/>
<dbReference type="SUPFAM" id="SSF49344">
    <property type="entry name" value="CBD9-like"/>
    <property type="match status" value="1"/>
</dbReference>
<dbReference type="Proteomes" id="UP000503278">
    <property type="component" value="Chromosome"/>
</dbReference>
<reference evidence="2 3" key="1">
    <citation type="submission" date="2020-04" db="EMBL/GenBank/DDBJ databases">
        <title>Genome sequencing of novel species.</title>
        <authorList>
            <person name="Heo J."/>
            <person name="Kim S.-J."/>
            <person name="Kim J.-S."/>
            <person name="Hong S.-B."/>
            <person name="Kwon S.-W."/>
        </authorList>
    </citation>
    <scope>NUCLEOTIDE SEQUENCE [LARGE SCALE GENOMIC DNA]</scope>
    <source>
        <strain evidence="2 3">F39-2</strain>
    </source>
</reference>
<feature type="region of interest" description="Disordered" evidence="1">
    <location>
        <begin position="223"/>
        <end position="259"/>
    </location>
</feature>
<dbReference type="Gene3D" id="2.60.40.1190">
    <property type="match status" value="1"/>
</dbReference>
<sequence>MGTNLREFTKAVLSVVICLGISRQSHAQSVQEGNVWAPSSVKIDAKLTEWNNSLQANNKTTNLYYTIANDDKNLYLAVKSTDPSNNTKIVSGGITFTINTSGKKKEKDAFAVTFPVVNRSSMGNSFRQRGGMGGDMQRPDSAAMANMRTQLLATAKEITLKGFTDIPDSIVSIYNEYGIKAAVGYDNNGNFIYELALPLNHLGLSVGSAKELAYNIKVNGMQFGQRDGNEGNNSPDRAERGNGGNRSNRGSGFGGREISISAGRMNGRGGMSMQDMMSPTDFWGKYTLAKTK</sequence>
<dbReference type="RefSeq" id="WP_169607248.1">
    <property type="nucleotide sequence ID" value="NZ_CP051682.1"/>
</dbReference>
<keyword evidence="3" id="KW-1185">Reference proteome</keyword>
<name>A0A7L5E3A0_9SPHI</name>